<reference evidence="1" key="1">
    <citation type="submission" date="2023-10" db="EMBL/GenBank/DDBJ databases">
        <title>Chromosome-level genome of the transformable northern wattle, Acacia crassicarpa.</title>
        <authorList>
            <person name="Massaro I."/>
            <person name="Sinha N.R."/>
            <person name="Poethig S."/>
            <person name="Leichty A.R."/>
        </authorList>
    </citation>
    <scope>NUCLEOTIDE SEQUENCE</scope>
    <source>
        <strain evidence="1">Acra3RX</strain>
        <tissue evidence="1">Leaf</tissue>
    </source>
</reference>
<protein>
    <submittedName>
        <fullName evidence="1">Uncharacterized protein</fullName>
    </submittedName>
</protein>
<sequence length="15" mass="1692">MHQDKLNLSGLIDAH</sequence>
<evidence type="ECO:0000313" key="2">
    <source>
        <dbReference type="Proteomes" id="UP001293593"/>
    </source>
</evidence>
<comment type="caution">
    <text evidence="1">The sequence shown here is derived from an EMBL/GenBank/DDBJ whole genome shotgun (WGS) entry which is preliminary data.</text>
</comment>
<proteinExistence type="predicted"/>
<dbReference type="Proteomes" id="UP001293593">
    <property type="component" value="Unassembled WGS sequence"/>
</dbReference>
<dbReference type="EMBL" id="JAWXYG010000020">
    <property type="protein sequence ID" value="KAK4252792.1"/>
    <property type="molecule type" value="Genomic_DNA"/>
</dbReference>
<name>A0AAE1IL63_9FABA</name>
<keyword evidence="2" id="KW-1185">Reference proteome</keyword>
<evidence type="ECO:0000313" key="1">
    <source>
        <dbReference type="EMBL" id="KAK4252792.1"/>
    </source>
</evidence>
<accession>A0AAE1IL63</accession>
<gene>
    <name evidence="1" type="ORF">QN277_014334</name>
</gene>
<organism evidence="1 2">
    <name type="scientific">Acacia crassicarpa</name>
    <name type="common">northern wattle</name>
    <dbReference type="NCBI Taxonomy" id="499986"/>
    <lineage>
        <taxon>Eukaryota</taxon>
        <taxon>Viridiplantae</taxon>
        <taxon>Streptophyta</taxon>
        <taxon>Embryophyta</taxon>
        <taxon>Tracheophyta</taxon>
        <taxon>Spermatophyta</taxon>
        <taxon>Magnoliopsida</taxon>
        <taxon>eudicotyledons</taxon>
        <taxon>Gunneridae</taxon>
        <taxon>Pentapetalae</taxon>
        <taxon>rosids</taxon>
        <taxon>fabids</taxon>
        <taxon>Fabales</taxon>
        <taxon>Fabaceae</taxon>
        <taxon>Caesalpinioideae</taxon>
        <taxon>mimosoid clade</taxon>
        <taxon>Acacieae</taxon>
        <taxon>Acacia</taxon>
    </lineage>
</organism>